<reference evidence="2 3" key="1">
    <citation type="journal article" date="2019" name="Int. J. Syst. Evol. Microbiol.">
        <title>The Global Catalogue of Microorganisms (GCM) 10K type strain sequencing project: providing services to taxonomists for standard genome sequencing and annotation.</title>
        <authorList>
            <consortium name="The Broad Institute Genomics Platform"/>
            <consortium name="The Broad Institute Genome Sequencing Center for Infectious Disease"/>
            <person name="Wu L."/>
            <person name="Ma J."/>
        </authorList>
    </citation>
    <scope>NUCLEOTIDE SEQUENCE [LARGE SCALE GENOMIC DNA]</scope>
    <source>
        <strain evidence="2 3">JCM 10425</strain>
    </source>
</reference>
<dbReference type="Gene3D" id="1.20.1250.20">
    <property type="entry name" value="MFS general substrate transporter like domains"/>
    <property type="match status" value="2"/>
</dbReference>
<dbReference type="EMBL" id="BAAAGX010000003">
    <property type="protein sequence ID" value="GAA0222784.1"/>
    <property type="molecule type" value="Genomic_DNA"/>
</dbReference>
<feature type="transmembrane region" description="Helical" evidence="1">
    <location>
        <begin position="241"/>
        <end position="261"/>
    </location>
</feature>
<feature type="transmembrane region" description="Helical" evidence="1">
    <location>
        <begin position="298"/>
        <end position="316"/>
    </location>
</feature>
<dbReference type="InterPro" id="IPR011701">
    <property type="entry name" value="MFS"/>
</dbReference>
<feature type="transmembrane region" description="Helical" evidence="1">
    <location>
        <begin position="7"/>
        <end position="26"/>
    </location>
</feature>
<dbReference type="InterPro" id="IPR036259">
    <property type="entry name" value="MFS_trans_sf"/>
</dbReference>
<evidence type="ECO:0000313" key="2">
    <source>
        <dbReference type="EMBL" id="GAA0222784.1"/>
    </source>
</evidence>
<feature type="transmembrane region" description="Helical" evidence="1">
    <location>
        <begin position="71"/>
        <end position="89"/>
    </location>
</feature>
<feature type="transmembrane region" description="Helical" evidence="1">
    <location>
        <begin position="160"/>
        <end position="179"/>
    </location>
</feature>
<dbReference type="SUPFAM" id="SSF103473">
    <property type="entry name" value="MFS general substrate transporter"/>
    <property type="match status" value="1"/>
</dbReference>
<feature type="transmembrane region" description="Helical" evidence="1">
    <location>
        <begin position="355"/>
        <end position="378"/>
    </location>
</feature>
<name>A0ABN0TIT6_9ACTN</name>
<feature type="transmembrane region" description="Helical" evidence="1">
    <location>
        <begin position="323"/>
        <end position="343"/>
    </location>
</feature>
<protein>
    <recommendedName>
        <fullName evidence="4">MFS transporter</fullName>
    </recommendedName>
</protein>
<dbReference type="Proteomes" id="UP001500967">
    <property type="component" value="Unassembled WGS sequence"/>
</dbReference>
<keyword evidence="1" id="KW-1133">Transmembrane helix</keyword>
<accession>A0ABN0TIT6</accession>
<comment type="caution">
    <text evidence="2">The sequence shown here is derived from an EMBL/GenBank/DDBJ whole genome shotgun (WGS) entry which is preliminary data.</text>
</comment>
<proteinExistence type="predicted"/>
<feature type="transmembrane region" description="Helical" evidence="1">
    <location>
        <begin position="137"/>
        <end position="154"/>
    </location>
</feature>
<organism evidence="2 3">
    <name type="scientific">Cryptosporangium japonicum</name>
    <dbReference type="NCBI Taxonomy" id="80872"/>
    <lineage>
        <taxon>Bacteria</taxon>
        <taxon>Bacillati</taxon>
        <taxon>Actinomycetota</taxon>
        <taxon>Actinomycetes</taxon>
        <taxon>Cryptosporangiales</taxon>
        <taxon>Cryptosporangiaceae</taxon>
        <taxon>Cryptosporangium</taxon>
    </lineage>
</organism>
<feature type="transmembrane region" description="Helical" evidence="1">
    <location>
        <begin position="273"/>
        <end position="292"/>
    </location>
</feature>
<keyword evidence="1" id="KW-0472">Membrane</keyword>
<gene>
    <name evidence="2" type="ORF">GCM10009539_04990</name>
</gene>
<evidence type="ECO:0000313" key="3">
    <source>
        <dbReference type="Proteomes" id="UP001500967"/>
    </source>
</evidence>
<evidence type="ECO:0000256" key="1">
    <source>
        <dbReference type="SAM" id="Phobius"/>
    </source>
</evidence>
<keyword evidence="1" id="KW-0812">Transmembrane</keyword>
<feature type="transmembrane region" description="Helical" evidence="1">
    <location>
        <begin position="95"/>
        <end position="116"/>
    </location>
</feature>
<keyword evidence="3" id="KW-1185">Reference proteome</keyword>
<dbReference type="Pfam" id="PF07690">
    <property type="entry name" value="MFS_1"/>
    <property type="match status" value="1"/>
</dbReference>
<evidence type="ECO:0008006" key="4">
    <source>
        <dbReference type="Google" id="ProtNLM"/>
    </source>
</evidence>
<feature type="transmembrane region" description="Helical" evidence="1">
    <location>
        <begin position="211"/>
        <end position="229"/>
    </location>
</feature>
<sequence>MRQPLDLRVQLGVFSVLFASGMWMSKIAQPLHFARADALVAFGVGYAVMAVVGGFAFAWGAVADRIGGLNAVRLGAGAYAVGIAGRIFTDVGPSVAFSALAGAGASMALVGIRPWIRSRLSDSEIPRVVGARNLGNQIGVFAGTLGAAGIFAFAPHGDSGTRGALLIAPLLVVAGVVWLTSAAPTRALPPAVVEADAPPSRQQYQVLSAKLAVIGVLSGFYVSLVTPYLPVILVRSGLPEAGVAVLVAAMSAAQIGVTAVLTHRGTRERPFGLFLVAEATTGVLTLAVGLAIGFSVVVVAVLLVLRAGFVAVAITAEETVQYAVIPANAVGLVFGISQTAFLIGDALGGAAGGTLWAVIGPTGLVTIAGLATLLNAVLLPTLLRPRTLVASVAH</sequence>
<feature type="transmembrane region" description="Helical" evidence="1">
    <location>
        <begin position="38"/>
        <end position="59"/>
    </location>
</feature>